<keyword evidence="3" id="KW-0804">Transcription</keyword>
<gene>
    <name evidence="6" type="ORF">G8770_11375</name>
</gene>
<comment type="caution">
    <text evidence="6">The sequence shown here is derived from an EMBL/GenBank/DDBJ whole genome shotgun (WGS) entry which is preliminary data.</text>
</comment>
<dbReference type="AlphaFoldDB" id="A0A9E5JSR2"/>
<evidence type="ECO:0000259" key="4">
    <source>
        <dbReference type="PROSITE" id="PS51077"/>
    </source>
</evidence>
<dbReference type="PANTHER" id="PTHR30136">
    <property type="entry name" value="HELIX-TURN-HELIX TRANSCRIPTIONAL REGULATOR, ICLR FAMILY"/>
    <property type="match status" value="1"/>
</dbReference>
<evidence type="ECO:0000256" key="3">
    <source>
        <dbReference type="ARBA" id="ARBA00023163"/>
    </source>
</evidence>
<dbReference type="InterPro" id="IPR036388">
    <property type="entry name" value="WH-like_DNA-bd_sf"/>
</dbReference>
<dbReference type="Pfam" id="PF01614">
    <property type="entry name" value="IclR_C"/>
    <property type="match status" value="1"/>
</dbReference>
<dbReference type="InterPro" id="IPR050707">
    <property type="entry name" value="HTH_MetabolicPath_Reg"/>
</dbReference>
<dbReference type="InterPro" id="IPR036390">
    <property type="entry name" value="WH_DNA-bd_sf"/>
</dbReference>
<feature type="domain" description="HTH iclR-type" evidence="4">
    <location>
        <begin position="6"/>
        <end position="68"/>
    </location>
</feature>
<dbReference type="PANTHER" id="PTHR30136:SF35">
    <property type="entry name" value="HTH-TYPE TRANSCRIPTIONAL REGULATOR RV1719"/>
    <property type="match status" value="1"/>
</dbReference>
<feature type="domain" description="IclR-ED" evidence="5">
    <location>
        <begin position="69"/>
        <end position="245"/>
    </location>
</feature>
<keyword evidence="7" id="KW-1185">Reference proteome</keyword>
<name>A0A9E5JSR2_9GAMM</name>
<evidence type="ECO:0000259" key="5">
    <source>
        <dbReference type="PROSITE" id="PS51078"/>
    </source>
</evidence>
<evidence type="ECO:0000256" key="2">
    <source>
        <dbReference type="ARBA" id="ARBA00023125"/>
    </source>
</evidence>
<dbReference type="GO" id="GO:0045892">
    <property type="term" value="P:negative regulation of DNA-templated transcription"/>
    <property type="evidence" value="ECO:0007669"/>
    <property type="project" value="TreeGrafter"/>
</dbReference>
<protein>
    <submittedName>
        <fullName evidence="6">Helix-turn-helix domain-containing protein</fullName>
    </submittedName>
</protein>
<dbReference type="Proteomes" id="UP000787472">
    <property type="component" value="Unassembled WGS sequence"/>
</dbReference>
<keyword evidence="1" id="KW-0805">Transcription regulation</keyword>
<dbReference type="SUPFAM" id="SSF55781">
    <property type="entry name" value="GAF domain-like"/>
    <property type="match status" value="1"/>
</dbReference>
<dbReference type="RefSeq" id="WP_167186426.1">
    <property type="nucleotide sequence ID" value="NZ_JAAONZ010000007.1"/>
</dbReference>
<evidence type="ECO:0000313" key="6">
    <source>
        <dbReference type="EMBL" id="NHO66147.1"/>
    </source>
</evidence>
<dbReference type="GO" id="GO:0003700">
    <property type="term" value="F:DNA-binding transcription factor activity"/>
    <property type="evidence" value="ECO:0007669"/>
    <property type="project" value="TreeGrafter"/>
</dbReference>
<accession>A0A9E5JSR2</accession>
<dbReference type="Pfam" id="PF09339">
    <property type="entry name" value="HTH_IclR"/>
    <property type="match status" value="1"/>
</dbReference>
<organism evidence="6 7">
    <name type="scientific">Pseudomaricurvus hydrocarbonicus</name>
    <dbReference type="NCBI Taxonomy" id="1470433"/>
    <lineage>
        <taxon>Bacteria</taxon>
        <taxon>Pseudomonadati</taxon>
        <taxon>Pseudomonadota</taxon>
        <taxon>Gammaproteobacteria</taxon>
        <taxon>Cellvibrionales</taxon>
        <taxon>Cellvibrionaceae</taxon>
        <taxon>Pseudomaricurvus</taxon>
    </lineage>
</organism>
<evidence type="ECO:0000313" key="7">
    <source>
        <dbReference type="Proteomes" id="UP000787472"/>
    </source>
</evidence>
<keyword evidence="2" id="KW-0238">DNA-binding</keyword>
<evidence type="ECO:0000256" key="1">
    <source>
        <dbReference type="ARBA" id="ARBA00023015"/>
    </source>
</evidence>
<dbReference type="InterPro" id="IPR029016">
    <property type="entry name" value="GAF-like_dom_sf"/>
</dbReference>
<dbReference type="Gene3D" id="1.10.10.10">
    <property type="entry name" value="Winged helix-like DNA-binding domain superfamily/Winged helix DNA-binding domain"/>
    <property type="match status" value="1"/>
</dbReference>
<dbReference type="SUPFAM" id="SSF46785">
    <property type="entry name" value="Winged helix' DNA-binding domain"/>
    <property type="match status" value="1"/>
</dbReference>
<dbReference type="PROSITE" id="PS51077">
    <property type="entry name" value="HTH_ICLR"/>
    <property type="match status" value="1"/>
</dbReference>
<dbReference type="PROSITE" id="PS51078">
    <property type="entry name" value="ICLR_ED"/>
    <property type="match status" value="1"/>
</dbReference>
<reference evidence="6" key="1">
    <citation type="submission" date="2020-03" db="EMBL/GenBank/DDBJ databases">
        <authorList>
            <person name="Guo F."/>
        </authorList>
    </citation>
    <scope>NUCLEOTIDE SEQUENCE</scope>
    <source>
        <strain evidence="6">JCM 30134</strain>
    </source>
</reference>
<sequence>MQSRPVKSALRTLEVLELFMEHRRPMRLKEIYQALNYPQSSTTYLLKSMLNRGYLNYNRRDHTYLPTVQVTSLGNWLSGYIYTDDTYQNLVRELQKATDETVGLASQNDLFIQYILLESPDHEFKFTPALGTMRSMVDSSSGLALMSKMNDDAIEKICRYTNYYKISEQPVSITEVMDRVQLVRETGYAYLKNKPTRKVSAISIALDETLHNVPLAIGVGGFADRIETEKDTIVALMKEAIAKTW</sequence>
<proteinExistence type="predicted"/>
<dbReference type="InterPro" id="IPR014757">
    <property type="entry name" value="Tscrpt_reg_IclR_C"/>
</dbReference>
<dbReference type="InterPro" id="IPR005471">
    <property type="entry name" value="Tscrpt_reg_IclR_N"/>
</dbReference>
<dbReference type="GO" id="GO:0003677">
    <property type="term" value="F:DNA binding"/>
    <property type="evidence" value="ECO:0007669"/>
    <property type="project" value="UniProtKB-KW"/>
</dbReference>
<dbReference type="EMBL" id="JAAONZ010000007">
    <property type="protein sequence ID" value="NHO66147.1"/>
    <property type="molecule type" value="Genomic_DNA"/>
</dbReference>
<dbReference type="Gene3D" id="3.30.450.40">
    <property type="match status" value="1"/>
</dbReference>